<dbReference type="CDD" id="cd06261">
    <property type="entry name" value="TM_PBP2"/>
    <property type="match status" value="1"/>
</dbReference>
<evidence type="ECO:0000256" key="6">
    <source>
        <dbReference type="ARBA" id="ARBA00023136"/>
    </source>
</evidence>
<reference evidence="9 10" key="1">
    <citation type="submission" date="2019-02" db="EMBL/GenBank/DDBJ databases">
        <title>Prokaryotic population dynamics and viral predation in marine succession experiment using metagenomics: the confinement effect.</title>
        <authorList>
            <person name="Haro-Moreno J.M."/>
            <person name="Rodriguez-Valera F."/>
            <person name="Lopez-Perez M."/>
        </authorList>
    </citation>
    <scope>NUCLEOTIDE SEQUENCE [LARGE SCALE GENOMIC DNA]</scope>
    <source>
        <strain evidence="9">MED-G157</strain>
    </source>
</reference>
<dbReference type="GO" id="GO:0055085">
    <property type="term" value="P:transmembrane transport"/>
    <property type="evidence" value="ECO:0007669"/>
    <property type="project" value="InterPro"/>
</dbReference>
<organism evidence="9 10">
    <name type="scientific">OM182 bacterium</name>
    <dbReference type="NCBI Taxonomy" id="2510334"/>
    <lineage>
        <taxon>Bacteria</taxon>
        <taxon>Pseudomonadati</taxon>
        <taxon>Pseudomonadota</taxon>
        <taxon>Gammaproteobacteria</taxon>
        <taxon>OMG group</taxon>
        <taxon>OM182 clade</taxon>
    </lineage>
</organism>
<dbReference type="SUPFAM" id="SSF161098">
    <property type="entry name" value="MetI-like"/>
    <property type="match status" value="1"/>
</dbReference>
<comment type="caution">
    <text evidence="9">The sequence shown here is derived from an EMBL/GenBank/DDBJ whole genome shotgun (WGS) entry which is preliminary data.</text>
</comment>
<feature type="transmembrane region" description="Helical" evidence="7">
    <location>
        <begin position="152"/>
        <end position="175"/>
    </location>
</feature>
<name>A0A520S5Q1_9GAMM</name>
<evidence type="ECO:0000256" key="4">
    <source>
        <dbReference type="ARBA" id="ARBA00022692"/>
    </source>
</evidence>
<feature type="transmembrane region" description="Helical" evidence="7">
    <location>
        <begin position="20"/>
        <end position="39"/>
    </location>
</feature>
<feature type="transmembrane region" description="Helical" evidence="7">
    <location>
        <begin position="235"/>
        <end position="253"/>
    </location>
</feature>
<evidence type="ECO:0000256" key="7">
    <source>
        <dbReference type="RuleBase" id="RU363032"/>
    </source>
</evidence>
<feature type="domain" description="ABC transmembrane type-1" evidence="8">
    <location>
        <begin position="90"/>
        <end position="286"/>
    </location>
</feature>
<keyword evidence="3" id="KW-1003">Cell membrane</keyword>
<dbReference type="EMBL" id="SHAG01000001">
    <property type="protein sequence ID" value="RZO77806.1"/>
    <property type="molecule type" value="Genomic_DNA"/>
</dbReference>
<dbReference type="Pfam" id="PF00528">
    <property type="entry name" value="BPD_transp_1"/>
    <property type="match status" value="1"/>
</dbReference>
<gene>
    <name evidence="9" type="ORF">EVA68_00855</name>
</gene>
<evidence type="ECO:0000256" key="3">
    <source>
        <dbReference type="ARBA" id="ARBA00022475"/>
    </source>
</evidence>
<evidence type="ECO:0000256" key="5">
    <source>
        <dbReference type="ARBA" id="ARBA00022989"/>
    </source>
</evidence>
<dbReference type="InterPro" id="IPR035906">
    <property type="entry name" value="MetI-like_sf"/>
</dbReference>
<sequence length="294" mass="32858">MKDHLIQLYRARPKTNFVRLSLLVMALLISYTWIGGGFLSSNNSIIQRTENLERFVGELKPYELRGESFNIYSYLSWAKTMMAEKGWQAAETTLAISVAAIVLGGILGNLLAIPASRNFASNFNRDHLNLSALLLAGPARLLLIFLRTIPEYVWAFLLLSLIGPNAWPLVLALALHNAGIIGKLSAEVIENLPDQPQVSLHSTGASRLQIMLTAVLPAALARLLLFFFYRWETCVREATILGMLGIVSLGFWIQDARARNFYDEMIFFILLGALIVVIGDVISTLVRTHIRRIF</sequence>
<feature type="transmembrane region" description="Helical" evidence="7">
    <location>
        <begin position="265"/>
        <end position="286"/>
    </location>
</feature>
<proteinExistence type="inferred from homology"/>
<evidence type="ECO:0000259" key="8">
    <source>
        <dbReference type="PROSITE" id="PS50928"/>
    </source>
</evidence>
<evidence type="ECO:0000313" key="10">
    <source>
        <dbReference type="Proteomes" id="UP000316199"/>
    </source>
</evidence>
<dbReference type="InterPro" id="IPR000515">
    <property type="entry name" value="MetI-like"/>
</dbReference>
<keyword evidence="5 7" id="KW-1133">Transmembrane helix</keyword>
<comment type="similarity">
    <text evidence="7">Belongs to the binding-protein-dependent transport system permease family.</text>
</comment>
<feature type="transmembrane region" description="Helical" evidence="7">
    <location>
        <begin position="210"/>
        <end position="229"/>
    </location>
</feature>
<feature type="transmembrane region" description="Helical" evidence="7">
    <location>
        <begin position="127"/>
        <end position="146"/>
    </location>
</feature>
<dbReference type="GO" id="GO:0005886">
    <property type="term" value="C:plasma membrane"/>
    <property type="evidence" value="ECO:0007669"/>
    <property type="project" value="UniProtKB-SubCell"/>
</dbReference>
<feature type="transmembrane region" description="Helical" evidence="7">
    <location>
        <begin position="94"/>
        <end position="115"/>
    </location>
</feature>
<evidence type="ECO:0000313" key="9">
    <source>
        <dbReference type="EMBL" id="RZO77806.1"/>
    </source>
</evidence>
<dbReference type="PROSITE" id="PS50928">
    <property type="entry name" value="ABC_TM1"/>
    <property type="match status" value="1"/>
</dbReference>
<keyword evidence="6 7" id="KW-0472">Membrane</keyword>
<dbReference type="AlphaFoldDB" id="A0A520S5Q1"/>
<keyword evidence="4 7" id="KW-0812">Transmembrane</keyword>
<accession>A0A520S5Q1</accession>
<keyword evidence="2 7" id="KW-0813">Transport</keyword>
<dbReference type="PANTHER" id="PTHR30043">
    <property type="entry name" value="PHOSPHONATES TRANSPORT SYSTEM PERMEASE PROTEIN"/>
    <property type="match status" value="1"/>
</dbReference>
<comment type="subcellular location">
    <subcellularLocation>
        <location evidence="1 7">Cell membrane</location>
        <topology evidence="1 7">Multi-pass membrane protein</topology>
    </subcellularLocation>
</comment>
<evidence type="ECO:0000256" key="2">
    <source>
        <dbReference type="ARBA" id="ARBA00022448"/>
    </source>
</evidence>
<dbReference type="Proteomes" id="UP000316199">
    <property type="component" value="Unassembled WGS sequence"/>
</dbReference>
<evidence type="ECO:0000256" key="1">
    <source>
        <dbReference type="ARBA" id="ARBA00004651"/>
    </source>
</evidence>
<dbReference type="Gene3D" id="1.10.3720.10">
    <property type="entry name" value="MetI-like"/>
    <property type="match status" value="1"/>
</dbReference>
<protein>
    <submittedName>
        <fullName evidence="9">ABC transporter permease subunit</fullName>
    </submittedName>
</protein>
<dbReference type="PANTHER" id="PTHR30043:SF1">
    <property type="entry name" value="ABC TRANSPORT SYSTEM PERMEASE PROTEIN P69"/>
    <property type="match status" value="1"/>
</dbReference>